<keyword evidence="3" id="KW-1185">Reference proteome</keyword>
<protein>
    <submittedName>
        <fullName evidence="2">Uncharacterized protein</fullName>
    </submittedName>
</protein>
<proteinExistence type="predicted"/>
<evidence type="ECO:0000313" key="2">
    <source>
        <dbReference type="EMBL" id="GFJ77473.1"/>
    </source>
</evidence>
<dbReference type="EMBL" id="BLPF01000001">
    <property type="protein sequence ID" value="GFJ77473.1"/>
    <property type="molecule type" value="Genomic_DNA"/>
</dbReference>
<feature type="region of interest" description="Disordered" evidence="1">
    <location>
        <begin position="717"/>
        <end position="749"/>
    </location>
</feature>
<gene>
    <name evidence="2" type="ORF">Phou_016530</name>
</gene>
<name>A0A6V8JXI7_9ACTN</name>
<comment type="caution">
    <text evidence="2">The sequence shown here is derived from an EMBL/GenBank/DDBJ whole genome shotgun (WGS) entry which is preliminary data.</text>
</comment>
<organism evidence="2 3">
    <name type="scientific">Phytohabitans houttuyneae</name>
    <dbReference type="NCBI Taxonomy" id="1076126"/>
    <lineage>
        <taxon>Bacteria</taxon>
        <taxon>Bacillati</taxon>
        <taxon>Actinomycetota</taxon>
        <taxon>Actinomycetes</taxon>
        <taxon>Micromonosporales</taxon>
        <taxon>Micromonosporaceae</taxon>
    </lineage>
</organism>
<dbReference type="SUPFAM" id="SSF55874">
    <property type="entry name" value="ATPase domain of HSP90 chaperone/DNA topoisomerase II/histidine kinase"/>
    <property type="match status" value="1"/>
</dbReference>
<dbReference type="AlphaFoldDB" id="A0A6V8JXI7"/>
<dbReference type="Proteomes" id="UP000482800">
    <property type="component" value="Unassembled WGS sequence"/>
</dbReference>
<dbReference type="Gene3D" id="3.30.565.10">
    <property type="entry name" value="Histidine kinase-like ATPase, C-terminal domain"/>
    <property type="match status" value="1"/>
</dbReference>
<reference evidence="2 3" key="2">
    <citation type="submission" date="2020-03" db="EMBL/GenBank/DDBJ databases">
        <authorList>
            <person name="Ichikawa N."/>
            <person name="Kimura A."/>
            <person name="Kitahashi Y."/>
            <person name="Uohara A."/>
        </authorList>
    </citation>
    <scope>NUCLEOTIDE SEQUENCE [LARGE SCALE GENOMIC DNA]</scope>
    <source>
        <strain evidence="2 3">NBRC 108639</strain>
    </source>
</reference>
<evidence type="ECO:0000313" key="3">
    <source>
        <dbReference type="Proteomes" id="UP000482800"/>
    </source>
</evidence>
<evidence type="ECO:0000256" key="1">
    <source>
        <dbReference type="SAM" id="MobiDB-lite"/>
    </source>
</evidence>
<reference evidence="2 3" key="1">
    <citation type="submission" date="2020-03" db="EMBL/GenBank/DDBJ databases">
        <title>Whole genome shotgun sequence of Phytohabitans houttuyneae NBRC 108639.</title>
        <authorList>
            <person name="Komaki H."/>
            <person name="Tamura T."/>
        </authorList>
    </citation>
    <scope>NUCLEOTIDE SEQUENCE [LARGE SCALE GENOMIC DNA]</scope>
    <source>
        <strain evidence="2 3">NBRC 108639</strain>
    </source>
</reference>
<sequence>MLVYNEHDNDIGEVCPHSGQPAPGGHDTDRCPARCRDSRVIYTAPDDDEADLELRREMAVLGELTYPISPNYVKSWTAVRAIAELIANALDEDPQPHVAWADGTLTIADNGPGIPEEGLILGESTKTAQQIGQFGEGKKIACLVLARHPDIRAVQIDTAGYGILPTVQRGRLLGGQLPSRNEQGAEMLTYQVYGNTRGHGTTVTIECPQHLAVEAIGRFRALTEPHYTPPAAPGACVLAAEPGQVWIGGVLVNTIPGLLASYDLPLTGKHLQNRDRTVIDAGSLRDAVRDILATSQDQTVIGRFAQHVLAGNGLREPEQFFAHVTRPRVRAAWRTWARANLPTKTFYTRSGDEEATLDLQDQGFTHVSARGLPAHQQRALMDLLGVDVARTRQRRHYDKTRNKTTWVAEHDLTVAQRALLHQSQQLVRAAIGAFALGRVRVFSASEELPCALGIYHPRTGDVAIHIDALADRHLTLTALVHEAGHRVGHRGGGRWTPIPDFQDRSRGFEQLLSEFAGILLHHLADAGTLAAIAPTTQPDAGGGAPDADAAAAPASRRELARLLTDRLPHALADKAFASEKDLVASTGVHPEVWRTLVKPRAAGYRRMWGAGGRAWDYDKVALLAEAVGVAAPVVWLGYNLCEGPIYGRQRQHWNRPGPWSKRMREATLRACADLQTLGGAYAAQVPALHALVDGRTPAVLGDDSWQAPARTLIALERERLRLDTPGPRPASPDRRQGQRKHRDATPPPK</sequence>
<dbReference type="InterPro" id="IPR036890">
    <property type="entry name" value="HATPase_C_sf"/>
</dbReference>
<accession>A0A6V8JXI7</accession>
<dbReference type="RefSeq" id="WP_173054886.1">
    <property type="nucleotide sequence ID" value="NZ_BAABGO010000053.1"/>
</dbReference>